<keyword evidence="6" id="KW-1185">Reference proteome</keyword>
<dbReference type="SUPFAM" id="SSF54665">
    <property type="entry name" value="CO dehydrogenase molybdoprotein N-domain-like"/>
    <property type="match status" value="1"/>
</dbReference>
<dbReference type="Gene3D" id="3.30.365.10">
    <property type="entry name" value="Aldehyde oxidase/xanthine dehydrogenase, molybdopterin binding domain"/>
    <property type="match status" value="4"/>
</dbReference>
<dbReference type="InterPro" id="IPR046867">
    <property type="entry name" value="AldOxase/xan_DH_MoCoBD2"/>
</dbReference>
<sequence>MTLAPKDSGRAAIGEPTSRIDGRLKVTGAARYGSDLHGGANPAFAYLRTSSIARGRISRIDESEARQVPGVLEILTYRNVGDRVKPGKTFSEKGYMGTSIAPLASDKVWHDGQIVALVVADTFEAARDAAHRLRIDYAEEAPSATFGSAGLTEGKATEKTEAQQQAAKQQAGGKSKEGENGGEENPKVGDAEGAFARAAVKVDQHYETPTQHHNPIELFTTSAVWNGDRLTVFESSQNMWGFKYGLAEQLGIPADNVHTVSPLVGGAFGSRGSLTQRTALVALAAKMIGRPVHLEATRSDGFTIATYRAETRHRVRLGAGADGRLQALIHEGWEVSSRPDDYKVAGIDASTRLYACPNVASNVTIVHADRNTPGFMRSPPETPYLFALESAIDELAYALKMDPVELRRINDTQKEPIKGLPYTSRHLMPCFDAAAAAFGWSRRSAAPRSMRDGEWLIGWGCASTMYPTQVGSAAARVSLLPSGRARVETATHEIGTGVMTALALTAAEELGLPLDKIDVIVGDSNLPPAPVAGGSNSTASMCNVVAKACREVRLKAQSAGGGAVEALASNNPHGAPPNGVEMLYRGKPSLAGGAKLKDRIQFAFGAHFIEVRVHERTREVRAPRVVSAFAAGRIVNPKTAKSQLMGGQIWGIGAALHEATDIDRRAARYYNNDLAEYLIPVNADIGTIETIILPEEDRQVNDLGIKGIGELGNVGLNAATANAVFHATGVRIRELPIRIEKLLV</sequence>
<gene>
    <name evidence="5" type="ORF">HMF7854_13465</name>
</gene>
<evidence type="ECO:0000256" key="2">
    <source>
        <dbReference type="ARBA" id="ARBA00023002"/>
    </source>
</evidence>
<dbReference type="SUPFAM" id="SSF56003">
    <property type="entry name" value="Molybdenum cofactor-binding domain"/>
    <property type="match status" value="1"/>
</dbReference>
<dbReference type="PANTHER" id="PTHR11908:SF132">
    <property type="entry name" value="ALDEHYDE OXIDASE 1-RELATED"/>
    <property type="match status" value="1"/>
</dbReference>
<dbReference type="InterPro" id="IPR037165">
    <property type="entry name" value="AldOxase/xan_DH_Mopterin-bd_sf"/>
</dbReference>
<proteinExistence type="predicted"/>
<feature type="compositionally biased region" description="Low complexity" evidence="3">
    <location>
        <begin position="162"/>
        <end position="173"/>
    </location>
</feature>
<dbReference type="GO" id="GO:0005506">
    <property type="term" value="F:iron ion binding"/>
    <property type="evidence" value="ECO:0007669"/>
    <property type="project" value="InterPro"/>
</dbReference>
<reference evidence="5 6" key="1">
    <citation type="submission" date="2018-12" db="EMBL/GenBank/DDBJ databases">
        <title>Sphingomonas sp. HMF7854 Genome sequencing and assembly.</title>
        <authorList>
            <person name="Cha I."/>
            <person name="Kang H."/>
            <person name="Kim H."/>
            <person name="Kang J."/>
            <person name="Joh K."/>
        </authorList>
    </citation>
    <scope>NUCLEOTIDE SEQUENCE [LARGE SCALE GENOMIC DNA]</scope>
    <source>
        <strain evidence="5 6">HMF7854</strain>
    </source>
</reference>
<feature type="compositionally biased region" description="Basic and acidic residues" evidence="3">
    <location>
        <begin position="174"/>
        <end position="190"/>
    </location>
</feature>
<dbReference type="Pfam" id="PF01315">
    <property type="entry name" value="Ald_Xan_dh_C"/>
    <property type="match status" value="1"/>
</dbReference>
<keyword evidence="2" id="KW-0560">Oxidoreductase</keyword>
<dbReference type="InterPro" id="IPR008274">
    <property type="entry name" value="AldOxase/xan_DH_MoCoBD1"/>
</dbReference>
<evidence type="ECO:0000313" key="6">
    <source>
        <dbReference type="Proteomes" id="UP000274661"/>
    </source>
</evidence>
<dbReference type="InterPro" id="IPR036856">
    <property type="entry name" value="Ald_Oxase/Xan_DH_a/b_sf"/>
</dbReference>
<protein>
    <submittedName>
        <fullName evidence="5">Xanthine dehydrogenase family protein molybdopterin-binding subunit</fullName>
    </submittedName>
</protein>
<keyword evidence="1" id="KW-0500">Molybdenum</keyword>
<evidence type="ECO:0000259" key="4">
    <source>
        <dbReference type="SMART" id="SM01008"/>
    </source>
</evidence>
<name>A0A3R9WSK5_9SPHN</name>
<organism evidence="5 6">
    <name type="scientific">Sphingomonas ginkgonis</name>
    <dbReference type="NCBI Taxonomy" id="2315330"/>
    <lineage>
        <taxon>Bacteria</taxon>
        <taxon>Pseudomonadati</taxon>
        <taxon>Pseudomonadota</taxon>
        <taxon>Alphaproteobacteria</taxon>
        <taxon>Sphingomonadales</taxon>
        <taxon>Sphingomonadaceae</taxon>
        <taxon>Sphingomonas</taxon>
    </lineage>
</organism>
<dbReference type="InterPro" id="IPR000674">
    <property type="entry name" value="Ald_Oxase/Xan_DH_a/b"/>
</dbReference>
<evidence type="ECO:0000256" key="1">
    <source>
        <dbReference type="ARBA" id="ARBA00022505"/>
    </source>
</evidence>
<dbReference type="PANTHER" id="PTHR11908">
    <property type="entry name" value="XANTHINE DEHYDROGENASE"/>
    <property type="match status" value="1"/>
</dbReference>
<dbReference type="GO" id="GO:0016491">
    <property type="term" value="F:oxidoreductase activity"/>
    <property type="evidence" value="ECO:0007669"/>
    <property type="project" value="UniProtKB-KW"/>
</dbReference>
<dbReference type="SMART" id="SM01008">
    <property type="entry name" value="Ald_Xan_dh_C"/>
    <property type="match status" value="1"/>
</dbReference>
<evidence type="ECO:0000313" key="5">
    <source>
        <dbReference type="EMBL" id="RST32283.1"/>
    </source>
</evidence>
<dbReference type="AlphaFoldDB" id="A0A3R9WSK5"/>
<comment type="caution">
    <text evidence="5">The sequence shown here is derived from an EMBL/GenBank/DDBJ whole genome shotgun (WGS) entry which is preliminary data.</text>
</comment>
<dbReference type="EMBL" id="RWJF01000001">
    <property type="protein sequence ID" value="RST32283.1"/>
    <property type="molecule type" value="Genomic_DNA"/>
</dbReference>
<dbReference type="Pfam" id="PF02738">
    <property type="entry name" value="MoCoBD_1"/>
    <property type="match status" value="1"/>
</dbReference>
<dbReference type="OrthoDB" id="8428274at2"/>
<accession>A0A3R9WSK5</accession>
<dbReference type="Pfam" id="PF20256">
    <property type="entry name" value="MoCoBD_2"/>
    <property type="match status" value="1"/>
</dbReference>
<evidence type="ECO:0000256" key="3">
    <source>
        <dbReference type="SAM" id="MobiDB-lite"/>
    </source>
</evidence>
<dbReference type="Proteomes" id="UP000274661">
    <property type="component" value="Unassembled WGS sequence"/>
</dbReference>
<feature type="region of interest" description="Disordered" evidence="3">
    <location>
        <begin position="146"/>
        <end position="190"/>
    </location>
</feature>
<feature type="domain" description="Aldehyde oxidase/xanthine dehydrogenase a/b hammerhead" evidence="4">
    <location>
        <begin position="27"/>
        <end position="141"/>
    </location>
</feature>
<dbReference type="InterPro" id="IPR016208">
    <property type="entry name" value="Ald_Oxase/xanthine_DH-like"/>
</dbReference>
<dbReference type="Gene3D" id="3.90.1170.50">
    <property type="entry name" value="Aldehyde oxidase/xanthine dehydrogenase, a/b hammerhead"/>
    <property type="match status" value="1"/>
</dbReference>